<dbReference type="GO" id="GO:0000209">
    <property type="term" value="P:protein polyubiquitination"/>
    <property type="evidence" value="ECO:0007669"/>
    <property type="project" value="TreeGrafter"/>
</dbReference>
<dbReference type="InterPro" id="IPR003613">
    <property type="entry name" value="Ubox_domain"/>
</dbReference>
<dbReference type="GO" id="GO:0061630">
    <property type="term" value="F:ubiquitin protein ligase activity"/>
    <property type="evidence" value="ECO:0007669"/>
    <property type="project" value="UniProtKB-EC"/>
</dbReference>
<keyword evidence="5" id="KW-0697">Rotamase</keyword>
<evidence type="ECO:0000313" key="9">
    <source>
        <dbReference type="EMBL" id="OBT97103.1"/>
    </source>
</evidence>
<dbReference type="PROSITE" id="PS50005">
    <property type="entry name" value="TPR"/>
    <property type="match status" value="1"/>
</dbReference>
<feature type="domain" description="U-box" evidence="8">
    <location>
        <begin position="271"/>
        <end position="344"/>
    </location>
</feature>
<gene>
    <name evidence="9" type="ORF">VE01_04902</name>
</gene>
<comment type="catalytic activity">
    <reaction evidence="1">
        <text>S-ubiquitinyl-[E2 ubiquitin-conjugating enzyme]-L-cysteine + [acceptor protein]-L-lysine = [E2 ubiquitin-conjugating enzyme]-L-cysteine + N(6)-ubiquitinyl-[acceptor protein]-L-lysine.</text>
        <dbReference type="EC" id="2.3.2.27"/>
    </reaction>
</comment>
<dbReference type="PANTHER" id="PTHR46803">
    <property type="entry name" value="E3 UBIQUITIN-PROTEIN LIGASE CHIP"/>
    <property type="match status" value="1"/>
</dbReference>
<dbReference type="PANTHER" id="PTHR46803:SF2">
    <property type="entry name" value="E3 UBIQUITIN-PROTEIN LIGASE CHIP"/>
    <property type="match status" value="1"/>
</dbReference>
<evidence type="ECO:0000256" key="3">
    <source>
        <dbReference type="ARBA" id="ARBA00022737"/>
    </source>
</evidence>
<keyword evidence="10" id="KW-1185">Reference proteome</keyword>
<dbReference type="GO" id="GO:0043161">
    <property type="term" value="P:proteasome-mediated ubiquitin-dependent protein catabolic process"/>
    <property type="evidence" value="ECO:0007669"/>
    <property type="project" value="TreeGrafter"/>
</dbReference>
<dbReference type="RefSeq" id="XP_018130836.1">
    <property type="nucleotide sequence ID" value="XM_018274368.2"/>
</dbReference>
<dbReference type="GO" id="GO:0003755">
    <property type="term" value="F:peptidyl-prolyl cis-trans isomerase activity"/>
    <property type="evidence" value="ECO:0007669"/>
    <property type="project" value="UniProtKB-KW"/>
</dbReference>
<dbReference type="SUPFAM" id="SSF48452">
    <property type="entry name" value="TPR-like"/>
    <property type="match status" value="1"/>
</dbReference>
<dbReference type="GO" id="GO:0005737">
    <property type="term" value="C:cytoplasm"/>
    <property type="evidence" value="ECO:0007669"/>
    <property type="project" value="TreeGrafter"/>
</dbReference>
<evidence type="ECO:0000256" key="2">
    <source>
        <dbReference type="ARBA" id="ARBA00022679"/>
    </source>
</evidence>
<dbReference type="GO" id="GO:0006515">
    <property type="term" value="P:protein quality control for misfolded or incompletely synthesized proteins"/>
    <property type="evidence" value="ECO:0007669"/>
    <property type="project" value="TreeGrafter"/>
</dbReference>
<dbReference type="SUPFAM" id="SSF57850">
    <property type="entry name" value="RING/U-box"/>
    <property type="match status" value="1"/>
</dbReference>
<dbReference type="Pfam" id="PF04564">
    <property type="entry name" value="U-box"/>
    <property type="match status" value="1"/>
</dbReference>
<proteinExistence type="predicted"/>
<dbReference type="EMBL" id="KV460224">
    <property type="protein sequence ID" value="OBT97103.1"/>
    <property type="molecule type" value="Genomic_DNA"/>
</dbReference>
<keyword evidence="6" id="KW-0802">TPR repeat</keyword>
<keyword evidence="4" id="KW-0833">Ubl conjugation pathway</keyword>
<dbReference type="InterPro" id="IPR011990">
    <property type="entry name" value="TPR-like_helical_dom_sf"/>
</dbReference>
<keyword evidence="2" id="KW-0808">Transferase</keyword>
<dbReference type="AlphaFoldDB" id="A0A1B8GMP4"/>
<dbReference type="STRING" id="342668.A0A1B8GMP4"/>
<dbReference type="GO" id="GO:0045862">
    <property type="term" value="P:positive regulation of proteolysis"/>
    <property type="evidence" value="ECO:0007669"/>
    <property type="project" value="TreeGrafter"/>
</dbReference>
<keyword evidence="5" id="KW-0413">Isomerase</keyword>
<feature type="repeat" description="TPR" evidence="6">
    <location>
        <begin position="82"/>
        <end position="115"/>
    </location>
</feature>
<dbReference type="Proteomes" id="UP000091956">
    <property type="component" value="Unassembled WGS sequence"/>
</dbReference>
<reference evidence="10" key="2">
    <citation type="journal article" date="2018" name="Nat. Commun.">
        <title>Extreme sensitivity to ultraviolet light in the fungal pathogen causing white-nose syndrome of bats.</title>
        <authorList>
            <person name="Palmer J.M."/>
            <person name="Drees K.P."/>
            <person name="Foster J.T."/>
            <person name="Lindner D.L."/>
        </authorList>
    </citation>
    <scope>NUCLEOTIDE SEQUENCE [LARGE SCALE GENOMIC DNA]</scope>
    <source>
        <strain evidence="10">UAMH 10579</strain>
    </source>
</reference>
<keyword evidence="3" id="KW-0677">Repeat</keyword>
<dbReference type="Gene3D" id="3.30.40.10">
    <property type="entry name" value="Zinc/RING finger domain, C3HC4 (zinc finger)"/>
    <property type="match status" value="1"/>
</dbReference>
<reference evidence="9 10" key="1">
    <citation type="submission" date="2016-03" db="EMBL/GenBank/DDBJ databases">
        <title>Comparative genomics of Pseudogymnoascus destructans, the fungus causing white-nose syndrome of bats.</title>
        <authorList>
            <person name="Palmer J.M."/>
            <person name="Drees K.P."/>
            <person name="Foster J.T."/>
            <person name="Lindner D.L."/>
        </authorList>
    </citation>
    <scope>NUCLEOTIDE SEQUENCE [LARGE SCALE GENOMIC DNA]</scope>
    <source>
        <strain evidence="9 10">UAMH 10579</strain>
    </source>
</reference>
<dbReference type="InterPro" id="IPR019734">
    <property type="entry name" value="TPR_rpt"/>
</dbReference>
<organism evidence="9 10">
    <name type="scientific">Pseudogymnoascus verrucosus</name>
    <dbReference type="NCBI Taxonomy" id="342668"/>
    <lineage>
        <taxon>Eukaryota</taxon>
        <taxon>Fungi</taxon>
        <taxon>Dikarya</taxon>
        <taxon>Ascomycota</taxon>
        <taxon>Pezizomycotina</taxon>
        <taxon>Leotiomycetes</taxon>
        <taxon>Thelebolales</taxon>
        <taxon>Thelebolaceae</taxon>
        <taxon>Pseudogymnoascus</taxon>
    </lineage>
</organism>
<protein>
    <recommendedName>
        <fullName evidence="8">U-box domain-containing protein</fullName>
    </recommendedName>
</protein>
<dbReference type="Gene3D" id="1.25.40.10">
    <property type="entry name" value="Tetratricopeptide repeat domain"/>
    <property type="match status" value="1"/>
</dbReference>
<evidence type="ECO:0000256" key="7">
    <source>
        <dbReference type="SAM" id="MobiDB-lite"/>
    </source>
</evidence>
<dbReference type="SMART" id="SM00504">
    <property type="entry name" value="Ubox"/>
    <property type="match status" value="1"/>
</dbReference>
<dbReference type="GO" id="GO:0051087">
    <property type="term" value="F:protein-folding chaperone binding"/>
    <property type="evidence" value="ECO:0007669"/>
    <property type="project" value="TreeGrafter"/>
</dbReference>
<feature type="compositionally biased region" description="Acidic residues" evidence="7">
    <location>
        <begin position="1"/>
        <end position="10"/>
    </location>
</feature>
<evidence type="ECO:0000256" key="1">
    <source>
        <dbReference type="ARBA" id="ARBA00000900"/>
    </source>
</evidence>
<dbReference type="InterPro" id="IPR013083">
    <property type="entry name" value="Znf_RING/FYVE/PHD"/>
</dbReference>
<sequence length="347" mass="38562">MDDVPDEPEDYFPTPAPPENPIIILPTSSTNFPLPTRSTPDEAVEDTSEDEDPSTGVSTPKTPMTEAERAHALYLHTTTTAASAANLEGSRYFRSNDLVQAEALYTKAILIDPSAPMLYTNRAMARLKLGLLEGVLEDCSSSLAIKEKANMKARHYGAQALVGLGRGREALKEAMEAYKIAAKEEAGSLGSVVSVVLKCKKAAWEEREQERLAGTEGVRGKVVEGLRRDLERRVEGAEEGEREGLRKEGEEMIEEVERVWVEAGKAEKKRVVPDWAVDDITFSFMVDPVITKTGKSYERASIMEHLRRSPTDPLTREPLRIDELRPNLALREACEEFLKENGWAVDY</sequence>
<dbReference type="GeneID" id="28838288"/>
<evidence type="ECO:0000259" key="8">
    <source>
        <dbReference type="PROSITE" id="PS51698"/>
    </source>
</evidence>
<evidence type="ECO:0000313" key="10">
    <source>
        <dbReference type="Proteomes" id="UP000091956"/>
    </source>
</evidence>
<evidence type="ECO:0000256" key="6">
    <source>
        <dbReference type="PROSITE-ProRule" id="PRU00339"/>
    </source>
</evidence>
<feature type="compositionally biased region" description="Acidic residues" evidence="7">
    <location>
        <begin position="42"/>
        <end position="53"/>
    </location>
</feature>
<dbReference type="PROSITE" id="PS51698">
    <property type="entry name" value="U_BOX"/>
    <property type="match status" value="1"/>
</dbReference>
<evidence type="ECO:0000256" key="5">
    <source>
        <dbReference type="ARBA" id="ARBA00023110"/>
    </source>
</evidence>
<feature type="compositionally biased region" description="Polar residues" evidence="7">
    <location>
        <begin position="26"/>
        <end position="38"/>
    </location>
</feature>
<name>A0A1B8GMP4_9PEZI</name>
<dbReference type="GO" id="GO:0071218">
    <property type="term" value="P:cellular response to misfolded protein"/>
    <property type="evidence" value="ECO:0007669"/>
    <property type="project" value="TreeGrafter"/>
</dbReference>
<dbReference type="OrthoDB" id="629492at2759"/>
<feature type="region of interest" description="Disordered" evidence="7">
    <location>
        <begin position="1"/>
        <end position="64"/>
    </location>
</feature>
<accession>A0A1B8GMP4</accession>
<evidence type="ECO:0000256" key="4">
    <source>
        <dbReference type="ARBA" id="ARBA00022786"/>
    </source>
</evidence>